<dbReference type="RefSeq" id="WP_147159070.1">
    <property type="nucleotide sequence ID" value="NZ_BJYR01000010.1"/>
</dbReference>
<gene>
    <name evidence="1" type="ORF">NSE01_15680</name>
</gene>
<dbReference type="Proteomes" id="UP000321464">
    <property type="component" value="Unassembled WGS sequence"/>
</dbReference>
<dbReference type="GO" id="GO:0005975">
    <property type="term" value="P:carbohydrate metabolic process"/>
    <property type="evidence" value="ECO:0007669"/>
    <property type="project" value="InterPro"/>
</dbReference>
<dbReference type="EMBL" id="BJYR01000010">
    <property type="protein sequence ID" value="GEN99735.1"/>
    <property type="molecule type" value="Genomic_DNA"/>
</dbReference>
<keyword evidence="2" id="KW-1185">Reference proteome</keyword>
<proteinExistence type="predicted"/>
<dbReference type="Pfam" id="PF01263">
    <property type="entry name" value="Aldose_epim"/>
    <property type="match status" value="1"/>
</dbReference>
<protein>
    <submittedName>
        <fullName evidence="1">Aldose 1-epimerase</fullName>
    </submittedName>
</protein>
<dbReference type="AlphaFoldDB" id="A0A512AJ46"/>
<dbReference type="SUPFAM" id="SSF74650">
    <property type="entry name" value="Galactose mutarotase-like"/>
    <property type="match status" value="1"/>
</dbReference>
<dbReference type="InterPro" id="IPR037481">
    <property type="entry name" value="LacX"/>
</dbReference>
<comment type="caution">
    <text evidence="1">The sequence shown here is derived from an EMBL/GenBank/DDBJ whole genome shotgun (WGS) entry which is preliminary data.</text>
</comment>
<dbReference type="InterPro" id="IPR014718">
    <property type="entry name" value="GH-type_carb-bd"/>
</dbReference>
<dbReference type="CDD" id="cd09024">
    <property type="entry name" value="Aldose_epim_lacX"/>
    <property type="match status" value="1"/>
</dbReference>
<dbReference type="GO" id="GO:0030246">
    <property type="term" value="F:carbohydrate binding"/>
    <property type="evidence" value="ECO:0007669"/>
    <property type="project" value="InterPro"/>
</dbReference>
<accession>A0A512AJ46</accession>
<organism evidence="1 2">
    <name type="scientific">Novosphingobium sediminis</name>
    <dbReference type="NCBI Taxonomy" id="707214"/>
    <lineage>
        <taxon>Bacteria</taxon>
        <taxon>Pseudomonadati</taxon>
        <taxon>Pseudomonadota</taxon>
        <taxon>Alphaproteobacteria</taxon>
        <taxon>Sphingomonadales</taxon>
        <taxon>Sphingomonadaceae</taxon>
        <taxon>Novosphingobium</taxon>
    </lineage>
</organism>
<evidence type="ECO:0000313" key="1">
    <source>
        <dbReference type="EMBL" id="GEN99735.1"/>
    </source>
</evidence>
<dbReference type="GO" id="GO:0016853">
    <property type="term" value="F:isomerase activity"/>
    <property type="evidence" value="ECO:0007669"/>
    <property type="project" value="InterPro"/>
</dbReference>
<dbReference type="OrthoDB" id="9795355at2"/>
<dbReference type="InterPro" id="IPR008183">
    <property type="entry name" value="Aldose_1/G6P_1-epimerase"/>
</dbReference>
<evidence type="ECO:0000313" key="2">
    <source>
        <dbReference type="Proteomes" id="UP000321464"/>
    </source>
</evidence>
<reference evidence="1 2" key="1">
    <citation type="submission" date="2019-07" db="EMBL/GenBank/DDBJ databases">
        <title>Whole genome shotgun sequence of Novosphingobium sediminis NBRC 106119.</title>
        <authorList>
            <person name="Hosoyama A."/>
            <person name="Uohara A."/>
            <person name="Ohji S."/>
            <person name="Ichikawa N."/>
        </authorList>
    </citation>
    <scope>NUCLEOTIDE SEQUENCE [LARGE SCALE GENOMIC DNA]</scope>
    <source>
        <strain evidence="1 2">NBRC 106119</strain>
    </source>
</reference>
<sequence>MTDLIAIANEHLTARIHPFGAELWSLTDASGGEYMTDADPAFWTAHAPLLFPIVGALANDTLRLGGQAYTLPKHGFARRNPFTVVESAADRVVLRLVDDARTREVYPFAFQLDMTFAVEGMTLRKTATVHNPGDVPLPFSFGYHPAFAWPLPGGADKAAHRIVFEQDEPQPIRQIEKATGLLLPDGVPTPVQGREMPLDAELFRADALIWTDLASRSLSYGAEGGAWLDIAFPESPMLGIWQVPGARYVCIEPWQGYADPAGYTGDFRDKPGVVILPAGESRSFRMDVTVRPV</sequence>
<name>A0A512AJ46_9SPHN</name>
<dbReference type="Gene3D" id="2.70.98.10">
    <property type="match status" value="1"/>
</dbReference>
<dbReference type="InterPro" id="IPR011013">
    <property type="entry name" value="Gal_mutarotase_sf_dom"/>
</dbReference>